<evidence type="ECO:0000259" key="2">
    <source>
        <dbReference type="Pfam" id="PF13538"/>
    </source>
</evidence>
<dbReference type="GO" id="GO:0043138">
    <property type="term" value="F:3'-5' DNA helicase activity"/>
    <property type="evidence" value="ECO:0007669"/>
    <property type="project" value="TreeGrafter"/>
</dbReference>
<reference evidence="3 4" key="1">
    <citation type="submission" date="2015-09" db="EMBL/GenBank/DDBJ databases">
        <title>Complete genome of Psychrobacter urativorans R10.10B.</title>
        <authorList>
            <person name="See-Too W.S."/>
            <person name="Chan K.G."/>
        </authorList>
    </citation>
    <scope>NUCLEOTIDE SEQUENCE [LARGE SCALE GENOMIC DNA]</scope>
    <source>
        <strain evidence="3 4">R10.10B</strain>
    </source>
</reference>
<proteinExistence type="predicted"/>
<dbReference type="EMBL" id="CP012678">
    <property type="protein sequence ID" value="ALF60578.1"/>
    <property type="molecule type" value="Genomic_DNA"/>
</dbReference>
<dbReference type="InterPro" id="IPR000212">
    <property type="entry name" value="DNA_helicase_UvrD/REP"/>
</dbReference>
<accession>A0A0M4T3W7</accession>
<dbReference type="InterPro" id="IPR027785">
    <property type="entry name" value="UvrD-like_helicase_C"/>
</dbReference>
<feature type="domain" description="UvrD-like helicase C-terminal" evidence="2">
    <location>
        <begin position="324"/>
        <end position="375"/>
    </location>
</feature>
<dbReference type="AlphaFoldDB" id="A0A0M4T3W7"/>
<name>A0A0M4T3W7_9GAMM</name>
<dbReference type="PANTHER" id="PTHR11070:SF2">
    <property type="entry name" value="ATP-DEPENDENT DNA HELICASE SRS2"/>
    <property type="match status" value="1"/>
</dbReference>
<dbReference type="SUPFAM" id="SSF52540">
    <property type="entry name" value="P-loop containing nucleoside triphosphate hydrolases"/>
    <property type="match status" value="1"/>
</dbReference>
<dbReference type="Pfam" id="PF13538">
    <property type="entry name" value="UvrD_C_2"/>
    <property type="match status" value="1"/>
</dbReference>
<dbReference type="KEGG" id="pur:AOC03_11425"/>
<dbReference type="GO" id="GO:0005524">
    <property type="term" value="F:ATP binding"/>
    <property type="evidence" value="ECO:0007669"/>
    <property type="project" value="InterPro"/>
</dbReference>
<dbReference type="STRING" id="45610.AOC03_11425"/>
<gene>
    <name evidence="3" type="ORF">AOC03_11425</name>
</gene>
<keyword evidence="4" id="KW-1185">Reference proteome</keyword>
<protein>
    <recommendedName>
        <fullName evidence="1">DNA 3'-5' helicase II</fullName>
    </recommendedName>
</protein>
<dbReference type="Proteomes" id="UP000059847">
    <property type="component" value="Chromosome"/>
</dbReference>
<dbReference type="GO" id="GO:0005829">
    <property type="term" value="C:cytosol"/>
    <property type="evidence" value="ECO:0007669"/>
    <property type="project" value="TreeGrafter"/>
</dbReference>
<dbReference type="GO" id="GO:0003677">
    <property type="term" value="F:DNA binding"/>
    <property type="evidence" value="ECO:0007669"/>
    <property type="project" value="InterPro"/>
</dbReference>
<evidence type="ECO:0000256" key="1">
    <source>
        <dbReference type="ARBA" id="ARBA00034923"/>
    </source>
</evidence>
<evidence type="ECO:0000313" key="3">
    <source>
        <dbReference type="EMBL" id="ALF60578.1"/>
    </source>
</evidence>
<dbReference type="PANTHER" id="PTHR11070">
    <property type="entry name" value="UVRD / RECB / PCRA DNA HELICASE FAMILY MEMBER"/>
    <property type="match status" value="1"/>
</dbReference>
<evidence type="ECO:0000313" key="4">
    <source>
        <dbReference type="Proteomes" id="UP000059847"/>
    </source>
</evidence>
<sequence>MPRVFELPDIDDLTKEQDSIIDLPLEGQHLIVGGPGTGKSVVALMRARRLAREQQQYVCLAYNRTLLTSNEQLFGEGLCSQQWESWFMKTYFSLIGSRVPLIEINNGGFRPIDWDKVSHNIISYMEQEAEPDTAKDDEATELSKDTLIIDEGQDMPPSFYSSLVELSFENFFVVADQNQQINEGCSRIKDLRAVMFLEPEEVFELTINWRNSYEIAVFSRHFFTDEATPAPNLPDPNTRATGDLPTLYSYHPNNFATIIERILIQAKDHDHKLIGIICPNNAVLDAYLAKLTEKKNSNTAYQDIPIGYYNNGQPVSIDFGQGGIFILNAHSCKGLEFDTVFLADIDEHYAPSNTDVLKKRFYVMASRAREKLFLLRKSGSDTKTIDDILPNDNSILNRC</sequence>
<dbReference type="InterPro" id="IPR027417">
    <property type="entry name" value="P-loop_NTPase"/>
</dbReference>
<dbReference type="Pfam" id="PF13245">
    <property type="entry name" value="AAA_19"/>
    <property type="match status" value="1"/>
</dbReference>
<dbReference type="RefSeq" id="WP_062536130.1">
    <property type="nucleotide sequence ID" value="NZ_CP012678.1"/>
</dbReference>
<organism evidence="3 4">
    <name type="scientific">Psychrobacter urativorans</name>
    <dbReference type="NCBI Taxonomy" id="45610"/>
    <lineage>
        <taxon>Bacteria</taxon>
        <taxon>Pseudomonadati</taxon>
        <taxon>Pseudomonadota</taxon>
        <taxon>Gammaproteobacteria</taxon>
        <taxon>Moraxellales</taxon>
        <taxon>Moraxellaceae</taxon>
        <taxon>Psychrobacter</taxon>
    </lineage>
</organism>
<dbReference type="Gene3D" id="3.40.50.300">
    <property type="entry name" value="P-loop containing nucleotide triphosphate hydrolases"/>
    <property type="match status" value="2"/>
</dbReference>
<dbReference type="GO" id="GO:0000725">
    <property type="term" value="P:recombinational repair"/>
    <property type="evidence" value="ECO:0007669"/>
    <property type="project" value="TreeGrafter"/>
</dbReference>